<dbReference type="Proteomes" id="UP000053820">
    <property type="component" value="Unassembled WGS sequence"/>
</dbReference>
<reference evidence="6 7" key="1">
    <citation type="submission" date="2014-04" db="EMBL/GenBank/DDBJ databases">
        <title>Evolutionary Origins and Diversification of the Mycorrhizal Mutualists.</title>
        <authorList>
            <consortium name="DOE Joint Genome Institute"/>
            <consortium name="Mycorrhizal Genomics Consortium"/>
            <person name="Kohler A."/>
            <person name="Kuo A."/>
            <person name="Nagy L.G."/>
            <person name="Floudas D."/>
            <person name="Copeland A."/>
            <person name="Barry K.W."/>
            <person name="Cichocki N."/>
            <person name="Veneault-Fourrey C."/>
            <person name="LaButti K."/>
            <person name="Lindquist E.A."/>
            <person name="Lipzen A."/>
            <person name="Lundell T."/>
            <person name="Morin E."/>
            <person name="Murat C."/>
            <person name="Riley R."/>
            <person name="Ohm R."/>
            <person name="Sun H."/>
            <person name="Tunlid A."/>
            <person name="Henrissat B."/>
            <person name="Grigoriev I.V."/>
            <person name="Hibbett D.S."/>
            <person name="Martin F."/>
        </authorList>
    </citation>
    <scope>NUCLEOTIDE SEQUENCE [LARGE SCALE GENOMIC DNA]</scope>
    <source>
        <strain evidence="6 7">MD-312</strain>
    </source>
</reference>
<dbReference type="EMBL" id="KN839878">
    <property type="protein sequence ID" value="KIJ59973.1"/>
    <property type="molecule type" value="Genomic_DNA"/>
</dbReference>
<dbReference type="AlphaFoldDB" id="A0A0C9W201"/>
<evidence type="ECO:0000256" key="3">
    <source>
        <dbReference type="PROSITE-ProRule" id="PRU00267"/>
    </source>
</evidence>
<accession>A0A0C9W201</accession>
<feature type="compositionally biased region" description="Low complexity" evidence="4">
    <location>
        <begin position="384"/>
        <end position="402"/>
    </location>
</feature>
<sequence length="541" mass="59293">MPALRTRDTPSQSLEVITDTIQPPALAIISPTPRAFTFPFNKTETSPYSSPISSPFEPDLRKLTLTPSQPTLLRTLSPVSPSSSSCTSSTSVFSTTSSFTTASSTFPASPSSSHKRRKSSICSDVERRPRKGDDDYIKRPENAFILFRRKCCEDRQLAQEEAAAAAASAEGPTKKQRQADLSKTISQQWKALSPEERLYWEEQAKEKKKEHEQMYPNYVYRPQRTKDRKGKKGKRGDETDSETNISFMLPLSAPALTKSHGRSASAPTPPPARQMIQVPSVYMPSCPTSPSLLPMISRRSSHPDHGTSSSSQFDFVASNTAMPQQQYSQQEIRCKSFPRSNWTFAHRFQANGFYHGMFENPSAPHPLSITSDMSMLHAQHQMISPASSNASGSGPSSPNSGPYTPVNCAPEDFSFPVPPCDPHNSHMEAGPLSGGPLDNVQFGYSQYSWEGAGAWESHSDMLAGDEFDMSAIPPIELGMPSCGEELTPSATHPGSFSVGYAPGSYDPSAMDANQYPADSQSQDTFEQLFNFEGMLAAHHGY</sequence>
<evidence type="ECO:0000313" key="7">
    <source>
        <dbReference type="Proteomes" id="UP000053820"/>
    </source>
</evidence>
<dbReference type="GO" id="GO:0001228">
    <property type="term" value="F:DNA-binding transcription activator activity, RNA polymerase II-specific"/>
    <property type="evidence" value="ECO:0007669"/>
    <property type="project" value="TreeGrafter"/>
</dbReference>
<feature type="compositionally biased region" description="Basic and acidic residues" evidence="4">
    <location>
        <begin position="204"/>
        <end position="213"/>
    </location>
</feature>
<feature type="region of interest" description="Disordered" evidence="4">
    <location>
        <begin position="382"/>
        <end position="407"/>
    </location>
</feature>
<name>A0A0C9W201_9AGAM</name>
<feature type="compositionally biased region" description="Low complexity" evidence="4">
    <location>
        <begin position="100"/>
        <end position="112"/>
    </location>
</feature>
<feature type="region of interest" description="Disordered" evidence="4">
    <location>
        <begin position="100"/>
        <end position="136"/>
    </location>
</feature>
<protein>
    <recommendedName>
        <fullName evidence="5">HMG box domain-containing protein</fullName>
    </recommendedName>
</protein>
<dbReference type="GO" id="GO:0030154">
    <property type="term" value="P:cell differentiation"/>
    <property type="evidence" value="ECO:0007669"/>
    <property type="project" value="TreeGrafter"/>
</dbReference>
<dbReference type="HOGENOM" id="CLU_508083_0_0_1"/>
<feature type="DNA-binding region" description="HMG box" evidence="3">
    <location>
        <begin position="137"/>
        <end position="219"/>
    </location>
</feature>
<keyword evidence="3" id="KW-0539">Nucleus</keyword>
<dbReference type="Gene3D" id="1.10.30.10">
    <property type="entry name" value="High mobility group box domain"/>
    <property type="match status" value="1"/>
</dbReference>
<dbReference type="PROSITE" id="PS50118">
    <property type="entry name" value="HMG_BOX_2"/>
    <property type="match status" value="1"/>
</dbReference>
<evidence type="ECO:0000256" key="2">
    <source>
        <dbReference type="ARBA" id="ARBA00023163"/>
    </source>
</evidence>
<dbReference type="GO" id="GO:0000978">
    <property type="term" value="F:RNA polymerase II cis-regulatory region sequence-specific DNA binding"/>
    <property type="evidence" value="ECO:0007669"/>
    <property type="project" value="TreeGrafter"/>
</dbReference>
<keyword evidence="2" id="KW-0804">Transcription</keyword>
<keyword evidence="1 3" id="KW-0238">DNA-binding</keyword>
<dbReference type="GO" id="GO:0005634">
    <property type="term" value="C:nucleus"/>
    <property type="evidence" value="ECO:0007669"/>
    <property type="project" value="UniProtKB-UniRule"/>
</dbReference>
<dbReference type="OrthoDB" id="6247875at2759"/>
<keyword evidence="7" id="KW-1185">Reference proteome</keyword>
<dbReference type="SUPFAM" id="SSF47095">
    <property type="entry name" value="HMG-box"/>
    <property type="match status" value="1"/>
</dbReference>
<organism evidence="6 7">
    <name type="scientific">Hydnomerulius pinastri MD-312</name>
    <dbReference type="NCBI Taxonomy" id="994086"/>
    <lineage>
        <taxon>Eukaryota</taxon>
        <taxon>Fungi</taxon>
        <taxon>Dikarya</taxon>
        <taxon>Basidiomycota</taxon>
        <taxon>Agaricomycotina</taxon>
        <taxon>Agaricomycetes</taxon>
        <taxon>Agaricomycetidae</taxon>
        <taxon>Boletales</taxon>
        <taxon>Boletales incertae sedis</taxon>
        <taxon>Leucogyrophana</taxon>
    </lineage>
</organism>
<dbReference type="PANTHER" id="PTHR10270:SF161">
    <property type="entry name" value="SEX-DETERMINING REGION Y PROTEIN"/>
    <property type="match status" value="1"/>
</dbReference>
<feature type="compositionally biased region" description="Basic and acidic residues" evidence="4">
    <location>
        <begin position="124"/>
        <end position="136"/>
    </location>
</feature>
<dbReference type="SMART" id="SM00398">
    <property type="entry name" value="HMG"/>
    <property type="match status" value="1"/>
</dbReference>
<evidence type="ECO:0000259" key="5">
    <source>
        <dbReference type="PROSITE" id="PS50118"/>
    </source>
</evidence>
<dbReference type="PANTHER" id="PTHR10270">
    <property type="entry name" value="SOX TRANSCRIPTION FACTOR"/>
    <property type="match status" value="1"/>
</dbReference>
<dbReference type="InterPro" id="IPR009071">
    <property type="entry name" value="HMG_box_dom"/>
</dbReference>
<dbReference type="InterPro" id="IPR036910">
    <property type="entry name" value="HMG_box_dom_sf"/>
</dbReference>
<feature type="region of interest" description="Disordered" evidence="4">
    <location>
        <begin position="204"/>
        <end position="248"/>
    </location>
</feature>
<dbReference type="InterPro" id="IPR050140">
    <property type="entry name" value="SRY-related_HMG-box_TF-like"/>
</dbReference>
<proteinExistence type="predicted"/>
<feature type="domain" description="HMG box" evidence="5">
    <location>
        <begin position="137"/>
        <end position="219"/>
    </location>
</feature>
<evidence type="ECO:0000313" key="6">
    <source>
        <dbReference type="EMBL" id="KIJ59973.1"/>
    </source>
</evidence>
<dbReference type="Pfam" id="PF00505">
    <property type="entry name" value="HMG_box"/>
    <property type="match status" value="1"/>
</dbReference>
<evidence type="ECO:0000256" key="1">
    <source>
        <dbReference type="ARBA" id="ARBA00023125"/>
    </source>
</evidence>
<gene>
    <name evidence="6" type="ORF">HYDPIDRAFT_99715</name>
</gene>
<evidence type="ECO:0000256" key="4">
    <source>
        <dbReference type="SAM" id="MobiDB-lite"/>
    </source>
</evidence>